<keyword evidence="3" id="KW-1185">Reference proteome</keyword>
<name>A0ABV1AJI3_9FIRM</name>
<protein>
    <submittedName>
        <fullName evidence="2">Pilus assembly protein</fullName>
    </submittedName>
</protein>
<dbReference type="Proteomes" id="UP001446032">
    <property type="component" value="Unassembled WGS sequence"/>
</dbReference>
<gene>
    <name evidence="2" type="ORF">WMO75_03260</name>
</gene>
<keyword evidence="1" id="KW-0472">Membrane</keyword>
<feature type="transmembrane region" description="Helical" evidence="1">
    <location>
        <begin position="7"/>
        <end position="31"/>
    </location>
</feature>
<dbReference type="RefSeq" id="WP_227222165.1">
    <property type="nucleotide sequence ID" value="NZ_JBBMEI010000006.1"/>
</dbReference>
<evidence type="ECO:0000313" key="2">
    <source>
        <dbReference type="EMBL" id="MEQ2357372.1"/>
    </source>
</evidence>
<evidence type="ECO:0000313" key="3">
    <source>
        <dbReference type="Proteomes" id="UP001446032"/>
    </source>
</evidence>
<keyword evidence="1" id="KW-1133">Transmembrane helix</keyword>
<accession>A0ABV1AJI3</accession>
<sequence>MRFCRRASLAVETALVLPLFFLGMVTMISFMDIYQIQTLHLQKLCEKTKDAGMYAYVLDGKGPDKVTLPDVYSYTPVGGLIPLSNVWMHNTITVHAWTGAEEQENSGKTEKQEEMVYVTESGSVYHRKLGCRYLKVSIQQVAGSGISSMRNSYGEKYAACESCSRGQKPAGSVYVTSTGNRYHNQETCSGLKRTVKLVKLSQAGSMHACSSCG</sequence>
<proteinExistence type="predicted"/>
<keyword evidence="1" id="KW-0812">Transmembrane</keyword>
<organism evidence="2 3">
    <name type="scientific">Blautia intestinihominis</name>
    <dbReference type="NCBI Taxonomy" id="3133152"/>
    <lineage>
        <taxon>Bacteria</taxon>
        <taxon>Bacillati</taxon>
        <taxon>Bacillota</taxon>
        <taxon>Clostridia</taxon>
        <taxon>Lachnospirales</taxon>
        <taxon>Lachnospiraceae</taxon>
        <taxon>Blautia</taxon>
    </lineage>
</organism>
<reference evidence="2 3" key="1">
    <citation type="submission" date="2024-03" db="EMBL/GenBank/DDBJ databases">
        <title>Human intestinal bacterial collection.</title>
        <authorList>
            <person name="Pauvert C."/>
            <person name="Hitch T.C.A."/>
            <person name="Clavel T."/>
        </authorList>
    </citation>
    <scope>NUCLEOTIDE SEQUENCE [LARGE SCALE GENOMIC DNA]</scope>
    <source>
        <strain evidence="2 3">CLA-AA-H95</strain>
    </source>
</reference>
<dbReference type="EMBL" id="JBBMEI010000006">
    <property type="protein sequence ID" value="MEQ2357372.1"/>
    <property type="molecule type" value="Genomic_DNA"/>
</dbReference>
<evidence type="ECO:0000256" key="1">
    <source>
        <dbReference type="SAM" id="Phobius"/>
    </source>
</evidence>
<comment type="caution">
    <text evidence="2">The sequence shown here is derived from an EMBL/GenBank/DDBJ whole genome shotgun (WGS) entry which is preliminary data.</text>
</comment>